<dbReference type="PANTHER" id="PTHR34220">
    <property type="entry name" value="SENSOR HISTIDINE KINASE YPDA"/>
    <property type="match status" value="1"/>
</dbReference>
<accession>A0A4S4BQV7</accession>
<dbReference type="InterPro" id="IPR036890">
    <property type="entry name" value="HATPase_C_sf"/>
</dbReference>
<organism evidence="10 11">
    <name type="scientific">Cohnella fermenti</name>
    <dbReference type="NCBI Taxonomy" id="2565925"/>
    <lineage>
        <taxon>Bacteria</taxon>
        <taxon>Bacillati</taxon>
        <taxon>Bacillota</taxon>
        <taxon>Bacilli</taxon>
        <taxon>Bacillales</taxon>
        <taxon>Paenibacillaceae</taxon>
        <taxon>Cohnella</taxon>
    </lineage>
</organism>
<reference evidence="10 11" key="1">
    <citation type="submission" date="2019-04" db="EMBL/GenBank/DDBJ databases">
        <title>Cohnella sp. nov. isolated from preserved vegetables.</title>
        <authorList>
            <person name="Lin S.-Y."/>
            <person name="Hung M.-H."/>
            <person name="Young C.-C."/>
        </authorList>
    </citation>
    <scope>NUCLEOTIDE SEQUENCE [LARGE SCALE GENOMIC DNA]</scope>
    <source>
        <strain evidence="10 11">CC-MHH1044</strain>
    </source>
</reference>
<dbReference type="Pfam" id="PF00672">
    <property type="entry name" value="HAMP"/>
    <property type="match status" value="1"/>
</dbReference>
<evidence type="ECO:0000256" key="7">
    <source>
        <dbReference type="SAM" id="MobiDB-lite"/>
    </source>
</evidence>
<keyword evidence="6 8" id="KW-0472">Membrane</keyword>
<gene>
    <name evidence="10" type="ORF">E6C55_16915</name>
</gene>
<evidence type="ECO:0000313" key="10">
    <source>
        <dbReference type="EMBL" id="THF77345.1"/>
    </source>
</evidence>
<dbReference type="Proteomes" id="UP000310636">
    <property type="component" value="Unassembled WGS sequence"/>
</dbReference>
<keyword evidence="8" id="KW-1133">Transmembrane helix</keyword>
<keyword evidence="11" id="KW-1185">Reference proteome</keyword>
<dbReference type="Gene3D" id="3.30.565.10">
    <property type="entry name" value="Histidine kinase-like ATPase, C-terminal domain"/>
    <property type="match status" value="1"/>
</dbReference>
<feature type="compositionally biased region" description="Polar residues" evidence="7">
    <location>
        <begin position="1"/>
        <end position="31"/>
    </location>
</feature>
<dbReference type="SMART" id="SM00304">
    <property type="entry name" value="HAMP"/>
    <property type="match status" value="1"/>
</dbReference>
<keyword evidence="5" id="KW-0418">Kinase</keyword>
<dbReference type="Gene3D" id="3.30.450.20">
    <property type="entry name" value="PAS domain"/>
    <property type="match status" value="1"/>
</dbReference>
<dbReference type="OrthoDB" id="759642at2"/>
<evidence type="ECO:0000256" key="1">
    <source>
        <dbReference type="ARBA" id="ARBA00004651"/>
    </source>
</evidence>
<evidence type="ECO:0000256" key="6">
    <source>
        <dbReference type="ARBA" id="ARBA00023136"/>
    </source>
</evidence>
<evidence type="ECO:0000256" key="3">
    <source>
        <dbReference type="ARBA" id="ARBA00022553"/>
    </source>
</evidence>
<feature type="compositionally biased region" description="Polar residues" evidence="7">
    <location>
        <begin position="39"/>
        <end position="58"/>
    </location>
</feature>
<sequence length="693" mass="79150">MPTNAKNRIKLQQPSPRGKTPSTNPRPTQDQPKTDPKATKNQFETNPRPTRNQSETNPRPTPIDRRGALSLAGQSGIASLSPLRYARNKLEDGPRGGETMGFWQSVRFRIVFGFILIIAPLVLFLFYNNLYAMDVVRGQISSHYNKLLMANVRENDKILEEYKRYLIRLERNSDIPLLQSLAPLDSDYNLAKIRLNNQFVLDSGGIYYSMDTLFIYIRGNDDLFFATSDNTNNSEKQAILLKWGRENLMSSKLPDPALNETSRWSSVELDGMNYLLSTYDLGLNVYAGVLVRTPSLLRVLENFAVGPEGGAFLMNEKGELLADSPSPLIQSRDFRGKIAAMQTAYGEIRQDGKSYLVLSEPSAKADVSYVIVMPESSLLQNLPSFQKILYYWIPLMVAVLLSFYLIFLQRIIFRPLVRLIRGMRKLGQGRLDVRLPDTSGGNTEFAFLSRTFNQMAEQIERLKIDVYEEQLRVQRAEYKHLQIQINPHFYMNSLNIIYNLAALKDYKTVQKLSLHLADYFRFLMQSNRTVVTLEEEIKHIGHYLEIQKLRYVNKLDYELDIDPKHRSFAIAPLMIQPFVENSVIHGFNKRPQDGTLFRIRIAAREDEAEPGRFVALTIEDNGSGFPQTMLEELESGRYVSEGGDRHLGIWNILRRFKMLYGDAGGIRFYNVTGGGAGVEVRLPTEVPLRLDAE</sequence>
<evidence type="ECO:0000256" key="4">
    <source>
        <dbReference type="ARBA" id="ARBA00022679"/>
    </source>
</evidence>
<keyword evidence="4" id="KW-0808">Transferase</keyword>
<evidence type="ECO:0000259" key="9">
    <source>
        <dbReference type="PROSITE" id="PS50885"/>
    </source>
</evidence>
<dbReference type="GO" id="GO:0005886">
    <property type="term" value="C:plasma membrane"/>
    <property type="evidence" value="ECO:0007669"/>
    <property type="project" value="UniProtKB-SubCell"/>
</dbReference>
<keyword evidence="2" id="KW-1003">Cell membrane</keyword>
<dbReference type="InterPro" id="IPR003594">
    <property type="entry name" value="HATPase_dom"/>
</dbReference>
<dbReference type="InterPro" id="IPR003660">
    <property type="entry name" value="HAMP_dom"/>
</dbReference>
<dbReference type="AlphaFoldDB" id="A0A4S4BQV7"/>
<feature type="domain" description="HAMP" evidence="9">
    <location>
        <begin position="410"/>
        <end position="464"/>
    </location>
</feature>
<dbReference type="Pfam" id="PF06580">
    <property type="entry name" value="His_kinase"/>
    <property type="match status" value="1"/>
</dbReference>
<comment type="caution">
    <text evidence="10">The sequence shown here is derived from an EMBL/GenBank/DDBJ whole genome shotgun (WGS) entry which is preliminary data.</text>
</comment>
<keyword evidence="8" id="KW-0812">Transmembrane</keyword>
<dbReference type="SUPFAM" id="SSF55874">
    <property type="entry name" value="ATPase domain of HSP90 chaperone/DNA topoisomerase II/histidine kinase"/>
    <property type="match status" value="1"/>
</dbReference>
<dbReference type="Pfam" id="PF02518">
    <property type="entry name" value="HATPase_c"/>
    <property type="match status" value="1"/>
</dbReference>
<dbReference type="CDD" id="cd06225">
    <property type="entry name" value="HAMP"/>
    <property type="match status" value="1"/>
</dbReference>
<keyword evidence="3" id="KW-0597">Phosphoprotein</keyword>
<dbReference type="Gene3D" id="1.10.287.130">
    <property type="match status" value="1"/>
</dbReference>
<name>A0A4S4BQV7_9BACL</name>
<protein>
    <submittedName>
        <fullName evidence="10">HAMP domain-containing protein</fullName>
    </submittedName>
</protein>
<feature type="transmembrane region" description="Helical" evidence="8">
    <location>
        <begin position="389"/>
        <end position="413"/>
    </location>
</feature>
<evidence type="ECO:0000313" key="11">
    <source>
        <dbReference type="Proteomes" id="UP000310636"/>
    </source>
</evidence>
<dbReference type="PROSITE" id="PS50885">
    <property type="entry name" value="HAMP"/>
    <property type="match status" value="1"/>
</dbReference>
<evidence type="ECO:0000256" key="5">
    <source>
        <dbReference type="ARBA" id="ARBA00022777"/>
    </source>
</evidence>
<proteinExistence type="predicted"/>
<feature type="region of interest" description="Disordered" evidence="7">
    <location>
        <begin position="1"/>
        <end position="67"/>
    </location>
</feature>
<dbReference type="InterPro" id="IPR050640">
    <property type="entry name" value="Bact_2-comp_sensor_kinase"/>
</dbReference>
<dbReference type="PANTHER" id="PTHR34220:SF7">
    <property type="entry name" value="SENSOR HISTIDINE KINASE YPDA"/>
    <property type="match status" value="1"/>
</dbReference>
<feature type="transmembrane region" description="Helical" evidence="8">
    <location>
        <begin position="110"/>
        <end position="127"/>
    </location>
</feature>
<evidence type="ECO:0000256" key="2">
    <source>
        <dbReference type="ARBA" id="ARBA00022475"/>
    </source>
</evidence>
<dbReference type="InterPro" id="IPR010559">
    <property type="entry name" value="Sig_transdc_His_kin_internal"/>
</dbReference>
<evidence type="ECO:0000256" key="8">
    <source>
        <dbReference type="SAM" id="Phobius"/>
    </source>
</evidence>
<dbReference type="GO" id="GO:0000155">
    <property type="term" value="F:phosphorelay sensor kinase activity"/>
    <property type="evidence" value="ECO:0007669"/>
    <property type="project" value="InterPro"/>
</dbReference>
<dbReference type="SUPFAM" id="SSF158472">
    <property type="entry name" value="HAMP domain-like"/>
    <property type="match status" value="1"/>
</dbReference>
<dbReference type="EMBL" id="SSOB01000020">
    <property type="protein sequence ID" value="THF77345.1"/>
    <property type="molecule type" value="Genomic_DNA"/>
</dbReference>
<comment type="subcellular location">
    <subcellularLocation>
        <location evidence="1">Cell membrane</location>
        <topology evidence="1">Multi-pass membrane protein</topology>
    </subcellularLocation>
</comment>